<dbReference type="GO" id="GO:0004519">
    <property type="term" value="F:endonuclease activity"/>
    <property type="evidence" value="ECO:0007669"/>
    <property type="project" value="UniProtKB-KW"/>
</dbReference>
<dbReference type="EMBL" id="BKCJ010010388">
    <property type="protein sequence ID" value="GEU91367.1"/>
    <property type="molecule type" value="Genomic_DNA"/>
</dbReference>
<dbReference type="InterPro" id="IPR054722">
    <property type="entry name" value="PolX-like_BBD"/>
</dbReference>
<evidence type="ECO:0000259" key="2">
    <source>
        <dbReference type="PROSITE" id="PS50994"/>
    </source>
</evidence>
<dbReference type="GO" id="GO:0046872">
    <property type="term" value="F:metal ion binding"/>
    <property type="evidence" value="ECO:0007669"/>
    <property type="project" value="UniProtKB-KW"/>
</dbReference>
<dbReference type="AlphaFoldDB" id="A0A6L2P0I1"/>
<protein>
    <recommendedName>
        <fullName evidence="2">Integrase catalytic domain-containing protein</fullName>
    </recommendedName>
</protein>
<dbReference type="Gene3D" id="3.30.420.10">
    <property type="entry name" value="Ribonuclease H-like superfamily/Ribonuclease H"/>
    <property type="match status" value="1"/>
</dbReference>
<dbReference type="PANTHER" id="PTHR42648">
    <property type="entry name" value="TRANSPOSASE, PUTATIVE-RELATED"/>
    <property type="match status" value="1"/>
</dbReference>
<dbReference type="Pfam" id="PF13976">
    <property type="entry name" value="gag_pre-integrs"/>
    <property type="match status" value="2"/>
</dbReference>
<dbReference type="SUPFAM" id="SSF53098">
    <property type="entry name" value="Ribonuclease H-like"/>
    <property type="match status" value="1"/>
</dbReference>
<proteinExistence type="predicted"/>
<dbReference type="Pfam" id="PF22936">
    <property type="entry name" value="Pol_BBD"/>
    <property type="match status" value="2"/>
</dbReference>
<dbReference type="InterPro" id="IPR025724">
    <property type="entry name" value="GAG-pre-integrase_dom"/>
</dbReference>
<dbReference type="GO" id="GO:0008233">
    <property type="term" value="F:peptidase activity"/>
    <property type="evidence" value="ECO:0007669"/>
    <property type="project" value="UniProtKB-KW"/>
</dbReference>
<dbReference type="GO" id="GO:0006310">
    <property type="term" value="P:DNA recombination"/>
    <property type="evidence" value="ECO:0007669"/>
    <property type="project" value="UniProtKB-KW"/>
</dbReference>
<evidence type="ECO:0000256" key="1">
    <source>
        <dbReference type="ARBA" id="ARBA00022670"/>
    </source>
</evidence>
<dbReference type="InterPro" id="IPR039537">
    <property type="entry name" value="Retrotran_Ty1/copia-like"/>
</dbReference>
<accession>A0A6L2P0I1</accession>
<evidence type="ECO:0000313" key="3">
    <source>
        <dbReference type="EMBL" id="GEU91367.1"/>
    </source>
</evidence>
<dbReference type="InterPro" id="IPR012337">
    <property type="entry name" value="RNaseH-like_sf"/>
</dbReference>
<keyword evidence="1" id="KW-0378">Hydrolase</keyword>
<organism evidence="3">
    <name type="scientific">Tanacetum cinerariifolium</name>
    <name type="common">Dalmatian daisy</name>
    <name type="synonym">Chrysanthemum cinerariifolium</name>
    <dbReference type="NCBI Taxonomy" id="118510"/>
    <lineage>
        <taxon>Eukaryota</taxon>
        <taxon>Viridiplantae</taxon>
        <taxon>Streptophyta</taxon>
        <taxon>Embryophyta</taxon>
        <taxon>Tracheophyta</taxon>
        <taxon>Spermatophyta</taxon>
        <taxon>Magnoliopsida</taxon>
        <taxon>eudicotyledons</taxon>
        <taxon>Gunneridae</taxon>
        <taxon>Pentapetalae</taxon>
        <taxon>asterids</taxon>
        <taxon>campanulids</taxon>
        <taxon>Asterales</taxon>
        <taxon>Asteraceae</taxon>
        <taxon>Asteroideae</taxon>
        <taxon>Anthemideae</taxon>
        <taxon>Anthemidinae</taxon>
        <taxon>Tanacetum</taxon>
    </lineage>
</organism>
<dbReference type="GO" id="GO:0006508">
    <property type="term" value="P:proteolysis"/>
    <property type="evidence" value="ECO:0007669"/>
    <property type="project" value="UniProtKB-KW"/>
</dbReference>
<dbReference type="GO" id="GO:0005524">
    <property type="term" value="F:ATP binding"/>
    <property type="evidence" value="ECO:0007669"/>
    <property type="project" value="UniProtKB-KW"/>
</dbReference>
<sequence length="1211" mass="138331">MADLAFAPQHNMVAYLEKTEGNAEFHQIVDFLTSSSIHHTLTVSPTIYASNLEQFWNTTKSQTINDEKHIHVIVDGKTVVITESSVKRDLLFTDDNGITCLTNSYIFENLPLMGGPNFFDPSVDVEAVHKEGGKGSDSGLGCQETIGGAMAQIRFEVHLYSPVIHLSQQELTDLCTTLSQKVLDLENVKTAQAKEIAILQKRVTKLEQRQSSRILDFHPFRAEEVIVEDKGSGEKGGSTAKTVSTARPDISATRPEVSTAKPKTPPITTALFDDEYVTIVDTLNWMKKSGQKEKRQEEASKDALVELYNEVQAHIDADHELAVRLTPEEKEKYTVEERFTHTQLKSRSFKEIQKLYTKEHKWVDAFVPICCEEDEKRVGRRKKRAACSSLKQKSPKKKKVNDQEFIDSDKELMKWLKVVLDDDKVINYKTLDVKSQIVDCESQVLGTMVAGDVHVYKLTRLDESYRHFLTFSRMLEVLDRQDLLDLHKIVMESEDDEIWRNQQDWKLLSWKLYETYEVHTLILDDSLVFINMFVEKRLKKSKVFGYILLVIMKLILKKFDFHQVKIKFRGGLLGYMLFRLSTVSYRSVSTASLLVEIIIFIVDSGCSKHMTRNLKLLSNFVEKFLGIVKFRNDQIAPILSYGDLSTCYIHDLKGNDLLTGSRGTDLYFITLQDTSTPNPICLMAKASSSQAWLWHRHLSHLNFDTINLLSKYDIVTGLSKLKFIKDHLCSSCELRKAKSKSFKTKTTPSSKRRLHILHMDLCGPMRIESFNGKKYVLLVEIIIFIVDSGCSKHMTRNLKLLSNFVEKFLGIVKFRNDQIAPILSYGDLSTCYIHDLKGNDLLTGSRGTDLYFITLQDTSTPNPICLMAKASSSQAWLWHRHLSHLNFDTINLLSKYDIVTGLSKLKFIKDHLCSSCELRKAKSKSFKTKTTPSSKRRLHILHMDLCGPMRIESFNGKKYVLVIVGDYSRYTWTHFLRSKDETPKVLIDFFKLVQRGLHAQVRTVRTHKGIEFLNKTLHAYFAQEGIEHQTSTARTLYKTELSNDGTILLLRDGKNLYKMKEKGDACIFVGYSTQLRAYRLYKKRTRVIVETIHINFDELPHMASDHVSSDFVPQCPTTALKQGSLSLGSQSQQAETVTTSNELDFLFSLMFDELLNDTNQVVSKSSTVTTADAFNQRQQQNITLSTATTIDADIPPLNIQKHIKLQVKHQL</sequence>
<dbReference type="PROSITE" id="PS50994">
    <property type="entry name" value="INTEGRASE"/>
    <property type="match status" value="1"/>
</dbReference>
<gene>
    <name evidence="3" type="ORF">Tci_063345</name>
</gene>
<name>A0A6L2P0I1_TANCI</name>
<dbReference type="InterPro" id="IPR036397">
    <property type="entry name" value="RNaseH_sf"/>
</dbReference>
<feature type="domain" description="Integrase catalytic" evidence="2">
    <location>
        <begin position="928"/>
        <end position="1031"/>
    </location>
</feature>
<dbReference type="Pfam" id="PF25597">
    <property type="entry name" value="SH3_retrovirus"/>
    <property type="match status" value="1"/>
</dbReference>
<comment type="caution">
    <text evidence="3">The sequence shown here is derived from an EMBL/GenBank/DDBJ whole genome shotgun (WGS) entry which is preliminary data.</text>
</comment>
<dbReference type="InterPro" id="IPR001584">
    <property type="entry name" value="Integrase_cat-core"/>
</dbReference>
<reference evidence="3" key="1">
    <citation type="journal article" date="2019" name="Sci. Rep.">
        <title>Draft genome of Tanacetum cinerariifolium, the natural source of mosquito coil.</title>
        <authorList>
            <person name="Yamashiro T."/>
            <person name="Shiraishi A."/>
            <person name="Satake H."/>
            <person name="Nakayama K."/>
        </authorList>
    </citation>
    <scope>NUCLEOTIDE SEQUENCE</scope>
</reference>
<dbReference type="GO" id="GO:0003887">
    <property type="term" value="F:DNA-directed DNA polymerase activity"/>
    <property type="evidence" value="ECO:0007669"/>
    <property type="project" value="UniProtKB-KW"/>
</dbReference>
<dbReference type="GO" id="GO:0003676">
    <property type="term" value="F:nucleic acid binding"/>
    <property type="evidence" value="ECO:0007669"/>
    <property type="project" value="InterPro"/>
</dbReference>
<dbReference type="GO" id="GO:0015074">
    <property type="term" value="P:DNA integration"/>
    <property type="evidence" value="ECO:0007669"/>
    <property type="project" value="UniProtKB-KW"/>
</dbReference>
<dbReference type="Pfam" id="PF00665">
    <property type="entry name" value="rve"/>
    <property type="match status" value="1"/>
</dbReference>
<dbReference type="InterPro" id="IPR057670">
    <property type="entry name" value="SH3_retrovirus"/>
</dbReference>
<dbReference type="PANTHER" id="PTHR42648:SF21">
    <property type="entry name" value="CYSTEINE-RICH RLK (RECEPTOR-LIKE PROTEIN KINASE) 8"/>
    <property type="match status" value="1"/>
</dbReference>
<keyword evidence="1" id="KW-0645">Protease</keyword>
<dbReference type="GO" id="GO:0003964">
    <property type="term" value="F:RNA-directed DNA polymerase activity"/>
    <property type="evidence" value="ECO:0007669"/>
    <property type="project" value="UniProtKB-KW"/>
</dbReference>